<protein>
    <submittedName>
        <fullName evidence="2">DUF5682 family protein</fullName>
    </submittedName>
</protein>
<dbReference type="PANTHER" id="PTHR30634:SF7">
    <property type="entry name" value="VWA DOMAIN-CONTAINING PROTEIN"/>
    <property type="match status" value="1"/>
</dbReference>
<feature type="compositionally biased region" description="Gly residues" evidence="1">
    <location>
        <begin position="865"/>
        <end position="880"/>
    </location>
</feature>
<organism evidence="2 3">
    <name type="scientific">Streptomyces carpaticus</name>
    <dbReference type="NCBI Taxonomy" id="285558"/>
    <lineage>
        <taxon>Bacteria</taxon>
        <taxon>Bacillati</taxon>
        <taxon>Actinomycetota</taxon>
        <taxon>Actinomycetes</taxon>
        <taxon>Kitasatosporales</taxon>
        <taxon>Streptomycetaceae</taxon>
        <taxon>Streptomyces</taxon>
    </lineage>
</organism>
<evidence type="ECO:0000313" key="2">
    <source>
        <dbReference type="EMBL" id="MFB4197786.1"/>
    </source>
</evidence>
<proteinExistence type="predicted"/>
<dbReference type="PANTHER" id="PTHR30634">
    <property type="entry name" value="OUTER MEMBRANE LOLAB LIPOPROTEIN INSERTION APPARATUS"/>
    <property type="match status" value="1"/>
</dbReference>
<dbReference type="InterPro" id="IPR043737">
    <property type="entry name" value="DUF5682"/>
</dbReference>
<feature type="compositionally biased region" description="Gly residues" evidence="1">
    <location>
        <begin position="838"/>
        <end position="857"/>
    </location>
</feature>
<dbReference type="RefSeq" id="WP_375066390.1">
    <property type="nucleotide sequence ID" value="NZ_JBHGBT010000049.1"/>
</dbReference>
<dbReference type="SUPFAM" id="SSF53300">
    <property type="entry name" value="vWA-like"/>
    <property type="match status" value="1"/>
</dbReference>
<dbReference type="Pfam" id="PF05762">
    <property type="entry name" value="VWA_CoxE"/>
    <property type="match status" value="1"/>
</dbReference>
<comment type="caution">
    <text evidence="2">The sequence shown here is derived from an EMBL/GenBank/DDBJ whole genome shotgun (WGS) entry which is preliminary data.</text>
</comment>
<dbReference type="Proteomes" id="UP001577267">
    <property type="component" value="Unassembled WGS sequence"/>
</dbReference>
<dbReference type="InterPro" id="IPR008912">
    <property type="entry name" value="Uncharacterised_CoxE"/>
</dbReference>
<dbReference type="Pfam" id="PF18934">
    <property type="entry name" value="DUF5682"/>
    <property type="match status" value="1"/>
</dbReference>
<evidence type="ECO:0000256" key="1">
    <source>
        <dbReference type="SAM" id="MobiDB-lite"/>
    </source>
</evidence>
<keyword evidence="3" id="KW-1185">Reference proteome</keyword>
<sequence>MTRTVDPGPGADTERARAVLGELTDPAGALLIGVRHHAPSLAAVLPALLDAARPEVLYVELPADLQDWLPWLAHPQTRAPVALAAVPAHPEDGTQLTGPAFYPFADFSPELVALRWAARRGVPAVAADLPLGDPAWRRPRRTGARPPGLEPAMRARLTGRDGDDLWDRLVEVGAPGSGPEALRRAALLAGWALRRDAETGGGVDPLDLRREARMRAHLATAAAGGRRAAAVIGAFHAPALTATALRAAAPEPAPEPAPGDTPPWTVSLIPYTYALLDERSGYPAGIRDPEWQHQVLAAAGDPERLTEALTRTAVRICAGLRAQDHPSGPADAREIVRLATDLARLRGLPAPGRGELVEAVQSTLAQGEPLGRGRAVSRALERVLVGDRTGRPAPDVPRGGLAPAVERELSVLGLPGPDGGRKARAERELRLDPRRSERDRRRDILLRRLTVCGIPYATEQEVSAAGGAEAVTTRWQVAWTPATAAMLEAVGVRGVTAAQAAEGTLRGRHRTEREAGGPTAAQVITGLAEATACELDALAGERLAEMAAVVPASGTLPELLAALTLLDRLREPAAPTAPTVALLTDAAVRQVDGLTGSEDPADARALLELAHRADASGGLRLTDALTRLARDGSPLMSGAAHAVRVLLGQQPPHVLGERVASWVDNATTPEARTALGARLTGLLTAAGPLLETAPQTLAPLLERVIHLPDRRFLERLPALRGGFDTLSPAARDRLLATVEDTLGAPVTAVSDTDATTLAHWTTADLTAREHLAVLGLLPPPHSARSATVLTPGPEAARGDAWPAGPTGTDVLRPTGHGAPRTGDRAADPAGTESTPDAGGAGGAGPLDGVVSGAGAGGAESMPGAAGTGSEGAPGAGGAPGGARRVVPGQRGGPPGNSGPEALRTGPDDVAPRLIAPQDRWRLVLGRGTERLAERARPMATALDELYGTGRGEGAGGDLVGAGSGGGREAAYPGVREWAGELAALFGPGIREEVLAAAVAAGRTDAVFALDPDRARPSVELLRTVLQHAGGLPEARLAALRPLVRRLVDELTRQLATRLRPALTGAVQPRPSRRPSGGLDLARTVRANLGTAHHGPDGQLRLVPERPVFRSRTRRSADWRLILVTDVSGSMEASTVWSALTASILAGVPALSTHFLAFSTEVVDFTGQVHDPLALLLEVQIGGGTHIAAGLRHARSLVTVPSRTLVVVVSDFEEGYPLGGLLAEVRELVDSGCHLLGCAGLDDSGRPRYSTGTAARLVAAGMPVAAVSPLELARWVGDRIR</sequence>
<gene>
    <name evidence="2" type="ORF">ACE11A_25955</name>
</gene>
<dbReference type="InterPro" id="IPR036465">
    <property type="entry name" value="vWFA_dom_sf"/>
</dbReference>
<evidence type="ECO:0000313" key="3">
    <source>
        <dbReference type="Proteomes" id="UP001577267"/>
    </source>
</evidence>
<feature type="region of interest" description="Disordered" evidence="1">
    <location>
        <begin position="784"/>
        <end position="910"/>
    </location>
</feature>
<dbReference type="InterPro" id="IPR050458">
    <property type="entry name" value="LolB"/>
</dbReference>
<reference evidence="2 3" key="1">
    <citation type="submission" date="2024-09" db="EMBL/GenBank/DDBJ databases">
        <title>Draft genome sequence of multifaceted antimicrobials producing Streptomyces sp. strain FH1.</title>
        <authorList>
            <person name="Hassan F."/>
            <person name="Ali H."/>
            <person name="Hassan N."/>
            <person name="Nawaz A."/>
        </authorList>
    </citation>
    <scope>NUCLEOTIDE SEQUENCE [LARGE SCALE GENOMIC DNA]</scope>
    <source>
        <strain evidence="2 3">FH1</strain>
    </source>
</reference>
<name>A0ABV4ZXJ7_9ACTN</name>
<dbReference type="EMBL" id="JBHGBT010000049">
    <property type="protein sequence ID" value="MFB4197786.1"/>
    <property type="molecule type" value="Genomic_DNA"/>
</dbReference>
<accession>A0ABV4ZXJ7</accession>